<dbReference type="Gene3D" id="1.10.510.10">
    <property type="entry name" value="Transferase(Phosphotransferase) domain 1"/>
    <property type="match status" value="1"/>
</dbReference>
<dbReference type="InterPro" id="IPR000719">
    <property type="entry name" value="Prot_kinase_dom"/>
</dbReference>
<dbReference type="SMART" id="SM00220">
    <property type="entry name" value="S_TKc"/>
    <property type="match status" value="1"/>
</dbReference>
<dbReference type="EMBL" id="JAUJYO010000013">
    <property type="protein sequence ID" value="KAK1300011.1"/>
    <property type="molecule type" value="Genomic_DNA"/>
</dbReference>
<dbReference type="PROSITE" id="PS50011">
    <property type="entry name" value="PROTEIN_KINASE_DOM"/>
    <property type="match status" value="1"/>
</dbReference>
<dbReference type="GO" id="GO:0004674">
    <property type="term" value="F:protein serine/threonine kinase activity"/>
    <property type="evidence" value="ECO:0007669"/>
    <property type="project" value="UniProtKB-KW"/>
</dbReference>
<dbReference type="InterPro" id="IPR011009">
    <property type="entry name" value="Kinase-like_dom_sf"/>
</dbReference>
<organism evidence="10 11">
    <name type="scientific">Acorus calamus</name>
    <name type="common">Sweet flag</name>
    <dbReference type="NCBI Taxonomy" id="4465"/>
    <lineage>
        <taxon>Eukaryota</taxon>
        <taxon>Viridiplantae</taxon>
        <taxon>Streptophyta</taxon>
        <taxon>Embryophyta</taxon>
        <taxon>Tracheophyta</taxon>
        <taxon>Spermatophyta</taxon>
        <taxon>Magnoliopsida</taxon>
        <taxon>Liliopsida</taxon>
        <taxon>Acoraceae</taxon>
        <taxon>Acorus</taxon>
    </lineage>
</organism>
<evidence type="ECO:0000313" key="10">
    <source>
        <dbReference type="EMBL" id="KAK1300011.1"/>
    </source>
</evidence>
<evidence type="ECO:0000256" key="1">
    <source>
        <dbReference type="ARBA" id="ARBA00012513"/>
    </source>
</evidence>
<dbReference type="Proteomes" id="UP001180020">
    <property type="component" value="Unassembled WGS sequence"/>
</dbReference>
<keyword evidence="4" id="KW-0547">Nucleotide-binding</keyword>
<keyword evidence="11" id="KW-1185">Reference proteome</keyword>
<evidence type="ECO:0000256" key="6">
    <source>
        <dbReference type="ARBA" id="ARBA00022840"/>
    </source>
</evidence>
<comment type="catalytic activity">
    <reaction evidence="8">
        <text>L-seryl-[protein] + ATP = O-phospho-L-seryl-[protein] + ADP + H(+)</text>
        <dbReference type="Rhea" id="RHEA:17989"/>
        <dbReference type="Rhea" id="RHEA-COMP:9863"/>
        <dbReference type="Rhea" id="RHEA-COMP:11604"/>
        <dbReference type="ChEBI" id="CHEBI:15378"/>
        <dbReference type="ChEBI" id="CHEBI:29999"/>
        <dbReference type="ChEBI" id="CHEBI:30616"/>
        <dbReference type="ChEBI" id="CHEBI:83421"/>
        <dbReference type="ChEBI" id="CHEBI:456216"/>
        <dbReference type="EC" id="2.7.11.1"/>
    </reaction>
</comment>
<dbReference type="EC" id="2.7.11.1" evidence="1"/>
<evidence type="ECO:0000256" key="3">
    <source>
        <dbReference type="ARBA" id="ARBA00022679"/>
    </source>
</evidence>
<keyword evidence="2" id="KW-0723">Serine/threonine-protein kinase</keyword>
<proteinExistence type="predicted"/>
<sequence length="336" mass="37288">MEAEDHLPLFTLQHSSSFTASEIAPHPHHNSDPSWTAIRSAASLTPDGHLRLRDLHVLRPLGSGNLGRVFHCRLRGSSSEFALKVVETDGDSSSSRATHAMNEARALAQLDHPFLPTLYATIATPRHTSDGHIMLSDFDLCFKAEVVPTVVWSTKQSQSQREVYPELVAEPVSAFSRSCVGTHEYLAPEVLTRGGYGCGIDWWAFGVFVYELLYGRTPFKGGTKGGTLRNIVSRPLVFPEMEGVDGWDWAARDLIERLLVKDPKRRLGAVRGAAEVKAHPFFEGVKWALVRWHRAPGKKRYNAIATVVWLILPLYTIPSTPPATLAFSKKLSETKI</sequence>
<evidence type="ECO:0000256" key="8">
    <source>
        <dbReference type="ARBA" id="ARBA00048679"/>
    </source>
</evidence>
<comment type="caution">
    <text evidence="10">The sequence shown here is derived from an EMBL/GenBank/DDBJ whole genome shotgun (WGS) entry which is preliminary data.</text>
</comment>
<feature type="domain" description="Protein kinase" evidence="9">
    <location>
        <begin position="1"/>
        <end position="282"/>
    </location>
</feature>
<dbReference type="Pfam" id="PF00069">
    <property type="entry name" value="Pkinase"/>
    <property type="match status" value="2"/>
</dbReference>
<evidence type="ECO:0000256" key="5">
    <source>
        <dbReference type="ARBA" id="ARBA00022777"/>
    </source>
</evidence>
<reference evidence="10" key="1">
    <citation type="journal article" date="2023" name="Nat. Commun.">
        <title>Diploid and tetraploid genomes of Acorus and the evolution of monocots.</title>
        <authorList>
            <person name="Ma L."/>
            <person name="Liu K.W."/>
            <person name="Li Z."/>
            <person name="Hsiao Y.Y."/>
            <person name="Qi Y."/>
            <person name="Fu T."/>
            <person name="Tang G.D."/>
            <person name="Zhang D."/>
            <person name="Sun W.H."/>
            <person name="Liu D.K."/>
            <person name="Li Y."/>
            <person name="Chen G.Z."/>
            <person name="Liu X.D."/>
            <person name="Liao X.Y."/>
            <person name="Jiang Y.T."/>
            <person name="Yu X."/>
            <person name="Hao Y."/>
            <person name="Huang J."/>
            <person name="Zhao X.W."/>
            <person name="Ke S."/>
            <person name="Chen Y.Y."/>
            <person name="Wu W.L."/>
            <person name="Hsu J.L."/>
            <person name="Lin Y.F."/>
            <person name="Huang M.D."/>
            <person name="Li C.Y."/>
            <person name="Huang L."/>
            <person name="Wang Z.W."/>
            <person name="Zhao X."/>
            <person name="Zhong W.Y."/>
            <person name="Peng D.H."/>
            <person name="Ahmad S."/>
            <person name="Lan S."/>
            <person name="Zhang J.S."/>
            <person name="Tsai W.C."/>
            <person name="Van de Peer Y."/>
            <person name="Liu Z.J."/>
        </authorList>
    </citation>
    <scope>NUCLEOTIDE SEQUENCE</scope>
    <source>
        <strain evidence="10">CP</strain>
    </source>
</reference>
<keyword evidence="5 10" id="KW-0418">Kinase</keyword>
<keyword evidence="3" id="KW-0808">Transferase</keyword>
<protein>
    <recommendedName>
        <fullName evidence="1">non-specific serine/threonine protein kinase</fullName>
        <ecNumber evidence="1">2.7.11.1</ecNumber>
    </recommendedName>
</protein>
<dbReference type="PANTHER" id="PTHR45637">
    <property type="entry name" value="FLIPPASE KINASE 1-RELATED"/>
    <property type="match status" value="1"/>
</dbReference>
<evidence type="ECO:0000256" key="7">
    <source>
        <dbReference type="ARBA" id="ARBA00047899"/>
    </source>
</evidence>
<comment type="catalytic activity">
    <reaction evidence="7">
        <text>L-threonyl-[protein] + ATP = O-phospho-L-threonyl-[protein] + ADP + H(+)</text>
        <dbReference type="Rhea" id="RHEA:46608"/>
        <dbReference type="Rhea" id="RHEA-COMP:11060"/>
        <dbReference type="Rhea" id="RHEA-COMP:11605"/>
        <dbReference type="ChEBI" id="CHEBI:15378"/>
        <dbReference type="ChEBI" id="CHEBI:30013"/>
        <dbReference type="ChEBI" id="CHEBI:30616"/>
        <dbReference type="ChEBI" id="CHEBI:61977"/>
        <dbReference type="ChEBI" id="CHEBI:456216"/>
        <dbReference type="EC" id="2.7.11.1"/>
    </reaction>
</comment>
<reference evidence="10" key="2">
    <citation type="submission" date="2023-06" db="EMBL/GenBank/DDBJ databases">
        <authorList>
            <person name="Ma L."/>
            <person name="Liu K.-W."/>
            <person name="Li Z."/>
            <person name="Hsiao Y.-Y."/>
            <person name="Qi Y."/>
            <person name="Fu T."/>
            <person name="Tang G."/>
            <person name="Zhang D."/>
            <person name="Sun W.-H."/>
            <person name="Liu D.-K."/>
            <person name="Li Y."/>
            <person name="Chen G.-Z."/>
            <person name="Liu X.-D."/>
            <person name="Liao X.-Y."/>
            <person name="Jiang Y.-T."/>
            <person name="Yu X."/>
            <person name="Hao Y."/>
            <person name="Huang J."/>
            <person name="Zhao X.-W."/>
            <person name="Ke S."/>
            <person name="Chen Y.-Y."/>
            <person name="Wu W.-L."/>
            <person name="Hsu J.-L."/>
            <person name="Lin Y.-F."/>
            <person name="Huang M.-D."/>
            <person name="Li C.-Y."/>
            <person name="Huang L."/>
            <person name="Wang Z.-W."/>
            <person name="Zhao X."/>
            <person name="Zhong W.-Y."/>
            <person name="Peng D.-H."/>
            <person name="Ahmad S."/>
            <person name="Lan S."/>
            <person name="Zhang J.-S."/>
            <person name="Tsai W.-C."/>
            <person name="Van De Peer Y."/>
            <person name="Liu Z.-J."/>
        </authorList>
    </citation>
    <scope>NUCLEOTIDE SEQUENCE</scope>
    <source>
        <strain evidence="10">CP</strain>
        <tissue evidence="10">Leaves</tissue>
    </source>
</reference>
<evidence type="ECO:0000256" key="2">
    <source>
        <dbReference type="ARBA" id="ARBA00022527"/>
    </source>
</evidence>
<dbReference type="Gene3D" id="3.30.200.20">
    <property type="entry name" value="Phosphorylase Kinase, domain 1"/>
    <property type="match status" value="1"/>
</dbReference>
<name>A0AAV9DGE0_ACOCL</name>
<evidence type="ECO:0000259" key="9">
    <source>
        <dbReference type="PROSITE" id="PS50011"/>
    </source>
</evidence>
<dbReference type="AlphaFoldDB" id="A0AAV9DGE0"/>
<dbReference type="GO" id="GO:0005524">
    <property type="term" value="F:ATP binding"/>
    <property type="evidence" value="ECO:0007669"/>
    <property type="project" value="UniProtKB-KW"/>
</dbReference>
<accession>A0AAV9DGE0</accession>
<dbReference type="SUPFAM" id="SSF56112">
    <property type="entry name" value="Protein kinase-like (PK-like)"/>
    <property type="match status" value="1"/>
</dbReference>
<evidence type="ECO:0000256" key="4">
    <source>
        <dbReference type="ARBA" id="ARBA00022741"/>
    </source>
</evidence>
<evidence type="ECO:0000313" key="11">
    <source>
        <dbReference type="Proteomes" id="UP001180020"/>
    </source>
</evidence>
<keyword evidence="6" id="KW-0067">ATP-binding</keyword>
<gene>
    <name evidence="10" type="primary">PID</name>
    <name evidence="10" type="ORF">QJS10_CPB13g00233</name>
</gene>